<dbReference type="InterPro" id="IPR027417">
    <property type="entry name" value="P-loop_NTPase"/>
</dbReference>
<dbReference type="SUPFAM" id="SSF52540">
    <property type="entry name" value="P-loop containing nucleoside triphosphate hydrolases"/>
    <property type="match status" value="1"/>
</dbReference>
<keyword evidence="3" id="KW-0347">Helicase</keyword>
<gene>
    <name evidence="6" type="ORF">A6F49_04290</name>
</gene>
<dbReference type="GO" id="GO:0005524">
    <property type="term" value="F:ATP binding"/>
    <property type="evidence" value="ECO:0007669"/>
    <property type="project" value="UniProtKB-KW"/>
</dbReference>
<accession>A0A1B7M2Q3</accession>
<dbReference type="RefSeq" id="WP_043056061.1">
    <property type="nucleotide sequence ID" value="NZ_LXEY01000007.1"/>
</dbReference>
<evidence type="ECO:0000259" key="5">
    <source>
        <dbReference type="Pfam" id="PF00580"/>
    </source>
</evidence>
<dbReference type="STRING" id="1837282.A6F49_04290"/>
<keyword evidence="4" id="KW-0067">ATP-binding</keyword>
<keyword evidence="2" id="KW-0378">Hydrolase</keyword>
<dbReference type="Gene3D" id="3.40.50.300">
    <property type="entry name" value="P-loop containing nucleotide triphosphate hydrolases"/>
    <property type="match status" value="1"/>
</dbReference>
<reference evidence="6 7" key="1">
    <citation type="submission" date="2016-04" db="EMBL/GenBank/DDBJ databases">
        <title>First whole genome shotgun sequence of the bacterium Enteractinococcus sp. strain UASWS1574.</title>
        <authorList>
            <person name="Crovadore J."/>
            <person name="Chablais R."/>
            <person name="Lefort F."/>
        </authorList>
    </citation>
    <scope>NUCLEOTIDE SEQUENCE [LARGE SCALE GENOMIC DNA]</scope>
    <source>
        <strain evidence="6 7">UASWS1574</strain>
    </source>
</reference>
<dbReference type="InterPro" id="IPR014016">
    <property type="entry name" value="UvrD-like_ATP-bd"/>
</dbReference>
<dbReference type="EMBL" id="LXEY01000007">
    <property type="protein sequence ID" value="OAV62882.1"/>
    <property type="molecule type" value="Genomic_DNA"/>
</dbReference>
<dbReference type="GO" id="GO:0016787">
    <property type="term" value="F:hydrolase activity"/>
    <property type="evidence" value="ECO:0007669"/>
    <property type="project" value="UniProtKB-KW"/>
</dbReference>
<name>A0A1B7M2Q3_9MICC</name>
<evidence type="ECO:0000313" key="7">
    <source>
        <dbReference type="Proteomes" id="UP000078292"/>
    </source>
</evidence>
<proteinExistence type="predicted"/>
<comment type="caution">
    <text evidence="6">The sequence shown here is derived from an EMBL/GenBank/DDBJ whole genome shotgun (WGS) entry which is preliminary data.</text>
</comment>
<evidence type="ECO:0000256" key="1">
    <source>
        <dbReference type="ARBA" id="ARBA00022741"/>
    </source>
</evidence>
<organism evidence="6 7">
    <name type="scientific">Enteractinococcus helveticum</name>
    <dbReference type="NCBI Taxonomy" id="1837282"/>
    <lineage>
        <taxon>Bacteria</taxon>
        <taxon>Bacillati</taxon>
        <taxon>Actinomycetota</taxon>
        <taxon>Actinomycetes</taxon>
        <taxon>Micrococcales</taxon>
        <taxon>Micrococcaceae</taxon>
    </lineage>
</organism>
<evidence type="ECO:0000313" key="6">
    <source>
        <dbReference type="EMBL" id="OAV62882.1"/>
    </source>
</evidence>
<sequence length="381" mass="42972">MATEVQLAVAGSGKTREIVERINAQPSGTTSLAVTYTLQGQDVIRSRLPNRLLSEHETMGWFSFLSRHIVRPYLPLKFPGINPRGLHPVYSQDDIPRGRSGWKYYYDDDHQPYSSRLATLAKLIIELTAGAPIKRLERIYDYIYIDEFQDLGGNDLVVLEGLMNSKINVLLVGDVRQAVLETSRSDRLNKDYRGVKIVDWFRKRQAAGQCHIVPNDVTNRFNQKIADFSDFIHDPKLSLPNTTSAFRETTGHDGVFLVDEQHADAYSASFEQRPTVLRYQRSSRGVPDGELLTFGMAKGITRDRVIVYATGPFRKLLKSREVLASKSACGFYVAVTRARYSVAIVTTGAAKVFATLHPDFQGKITLWQPQVPEEPDLFTLM</sequence>
<dbReference type="Pfam" id="PF00580">
    <property type="entry name" value="UvrD-helicase"/>
    <property type="match status" value="1"/>
</dbReference>
<dbReference type="Proteomes" id="UP000078292">
    <property type="component" value="Unassembled WGS sequence"/>
</dbReference>
<dbReference type="AlphaFoldDB" id="A0A1B7M2Q3"/>
<keyword evidence="7" id="KW-1185">Reference proteome</keyword>
<evidence type="ECO:0000256" key="2">
    <source>
        <dbReference type="ARBA" id="ARBA00022801"/>
    </source>
</evidence>
<evidence type="ECO:0000256" key="3">
    <source>
        <dbReference type="ARBA" id="ARBA00022806"/>
    </source>
</evidence>
<keyword evidence="1" id="KW-0547">Nucleotide-binding</keyword>
<dbReference type="OrthoDB" id="5107704at2"/>
<protein>
    <recommendedName>
        <fullName evidence="5">UvrD-like helicase ATP-binding domain-containing protein</fullName>
    </recommendedName>
</protein>
<feature type="domain" description="UvrD-like helicase ATP-binding" evidence="5">
    <location>
        <begin position="134"/>
        <end position="179"/>
    </location>
</feature>
<evidence type="ECO:0000256" key="4">
    <source>
        <dbReference type="ARBA" id="ARBA00022840"/>
    </source>
</evidence>
<dbReference type="GO" id="GO:0004386">
    <property type="term" value="F:helicase activity"/>
    <property type="evidence" value="ECO:0007669"/>
    <property type="project" value="UniProtKB-KW"/>
</dbReference>